<dbReference type="GO" id="GO:0016020">
    <property type="term" value="C:membrane"/>
    <property type="evidence" value="ECO:0007669"/>
    <property type="project" value="InterPro"/>
</dbReference>
<dbReference type="STRING" id="692418.SAMN04488029_0720"/>
<evidence type="ECO:0000256" key="7">
    <source>
        <dbReference type="ARBA" id="ARBA00022832"/>
    </source>
</evidence>
<feature type="domain" description="Fatty acid hydroxylase" evidence="15">
    <location>
        <begin position="60"/>
        <end position="198"/>
    </location>
</feature>
<evidence type="ECO:0000313" key="17">
    <source>
        <dbReference type="Proteomes" id="UP000192472"/>
    </source>
</evidence>
<keyword evidence="5" id="KW-0479">Metal-binding</keyword>
<evidence type="ECO:0000256" key="2">
    <source>
        <dbReference type="ARBA" id="ARBA00004477"/>
    </source>
</evidence>
<protein>
    <submittedName>
        <fullName evidence="16">Fatty acid hydroxylase superfamily protein</fullName>
    </submittedName>
</protein>
<comment type="cofactor">
    <cofactor evidence="1">
        <name>Zn(2+)</name>
        <dbReference type="ChEBI" id="CHEBI:29105"/>
    </cofactor>
</comment>
<keyword evidence="7" id="KW-0276">Fatty acid metabolism</keyword>
<feature type="transmembrane region" description="Helical" evidence="14">
    <location>
        <begin position="49"/>
        <end position="73"/>
    </location>
</feature>
<keyword evidence="3" id="KW-0444">Lipid biosynthesis</keyword>
<keyword evidence="13" id="KW-0275">Fatty acid biosynthesis</keyword>
<keyword evidence="17" id="KW-1185">Reference proteome</keyword>
<dbReference type="GO" id="GO:0080132">
    <property type="term" value="F:fatty acid 2-hydroxylase activity"/>
    <property type="evidence" value="ECO:0007669"/>
    <property type="project" value="InterPro"/>
</dbReference>
<proteinExistence type="predicted"/>
<organism evidence="16 17">
    <name type="scientific">Reichenbachiella faecimaris</name>
    <dbReference type="NCBI Taxonomy" id="692418"/>
    <lineage>
        <taxon>Bacteria</taxon>
        <taxon>Pseudomonadati</taxon>
        <taxon>Bacteroidota</taxon>
        <taxon>Cytophagia</taxon>
        <taxon>Cytophagales</taxon>
        <taxon>Reichenbachiellaceae</taxon>
        <taxon>Reichenbachiella</taxon>
    </lineage>
</organism>
<evidence type="ECO:0000256" key="8">
    <source>
        <dbReference type="ARBA" id="ARBA00022833"/>
    </source>
</evidence>
<dbReference type="RefSeq" id="WP_084371035.1">
    <property type="nucleotide sequence ID" value="NZ_FWYF01000001.1"/>
</dbReference>
<dbReference type="OrthoDB" id="9784228at2"/>
<name>A0A1W2G6T4_REIFA</name>
<feature type="transmembrane region" description="Helical" evidence="14">
    <location>
        <begin position="134"/>
        <end position="156"/>
    </location>
</feature>
<evidence type="ECO:0000256" key="10">
    <source>
        <dbReference type="ARBA" id="ARBA00023002"/>
    </source>
</evidence>
<keyword evidence="4 14" id="KW-0812">Transmembrane</keyword>
<dbReference type="PANTHER" id="PTHR12863:SF1">
    <property type="entry name" value="FATTY ACID 2-HYDROXYLASE"/>
    <property type="match status" value="1"/>
</dbReference>
<dbReference type="AlphaFoldDB" id="A0A1W2G6T4"/>
<evidence type="ECO:0000256" key="11">
    <source>
        <dbReference type="ARBA" id="ARBA00023098"/>
    </source>
</evidence>
<evidence type="ECO:0000259" key="15">
    <source>
        <dbReference type="Pfam" id="PF04116"/>
    </source>
</evidence>
<evidence type="ECO:0000256" key="4">
    <source>
        <dbReference type="ARBA" id="ARBA00022692"/>
    </source>
</evidence>
<evidence type="ECO:0000256" key="5">
    <source>
        <dbReference type="ARBA" id="ARBA00022723"/>
    </source>
</evidence>
<dbReference type="GO" id="GO:0006633">
    <property type="term" value="P:fatty acid biosynthetic process"/>
    <property type="evidence" value="ECO:0007669"/>
    <property type="project" value="UniProtKB-KW"/>
</dbReference>
<accession>A0A1W2G6T4</accession>
<evidence type="ECO:0000256" key="14">
    <source>
        <dbReference type="SAM" id="Phobius"/>
    </source>
</evidence>
<feature type="transmembrane region" description="Helical" evidence="14">
    <location>
        <begin position="25"/>
        <end position="43"/>
    </location>
</feature>
<dbReference type="PANTHER" id="PTHR12863">
    <property type="entry name" value="FATTY ACID HYDROXYLASE"/>
    <property type="match status" value="1"/>
</dbReference>
<dbReference type="Pfam" id="PF04116">
    <property type="entry name" value="FA_hydroxylase"/>
    <property type="match status" value="1"/>
</dbReference>
<evidence type="ECO:0000256" key="1">
    <source>
        <dbReference type="ARBA" id="ARBA00001947"/>
    </source>
</evidence>
<feature type="transmembrane region" description="Helical" evidence="14">
    <location>
        <begin position="109"/>
        <end position="128"/>
    </location>
</feature>
<dbReference type="Proteomes" id="UP000192472">
    <property type="component" value="Unassembled WGS sequence"/>
</dbReference>
<keyword evidence="10" id="KW-0560">Oxidoreductase</keyword>
<evidence type="ECO:0000313" key="16">
    <source>
        <dbReference type="EMBL" id="SMD32375.1"/>
    </source>
</evidence>
<evidence type="ECO:0000256" key="12">
    <source>
        <dbReference type="ARBA" id="ARBA00023136"/>
    </source>
</evidence>
<evidence type="ECO:0000256" key="3">
    <source>
        <dbReference type="ARBA" id="ARBA00022516"/>
    </source>
</evidence>
<gene>
    <name evidence="16" type="ORF">SAMN04488029_0720</name>
</gene>
<evidence type="ECO:0000256" key="6">
    <source>
        <dbReference type="ARBA" id="ARBA00022824"/>
    </source>
</evidence>
<keyword evidence="8" id="KW-0862">Zinc</keyword>
<keyword evidence="6" id="KW-0256">Endoplasmic reticulum</keyword>
<dbReference type="InterPro" id="IPR014430">
    <property type="entry name" value="Scs7"/>
</dbReference>
<reference evidence="16 17" key="1">
    <citation type="submission" date="2017-04" db="EMBL/GenBank/DDBJ databases">
        <authorList>
            <person name="Afonso C.L."/>
            <person name="Miller P.J."/>
            <person name="Scott M.A."/>
            <person name="Spackman E."/>
            <person name="Goraichik I."/>
            <person name="Dimitrov K.M."/>
            <person name="Suarez D.L."/>
            <person name="Swayne D.E."/>
        </authorList>
    </citation>
    <scope>NUCLEOTIDE SEQUENCE [LARGE SCALE GENOMIC DNA]</scope>
    <source>
        <strain evidence="16 17">DSM 26133</strain>
    </source>
</reference>
<evidence type="ECO:0000256" key="9">
    <source>
        <dbReference type="ARBA" id="ARBA00022989"/>
    </source>
</evidence>
<evidence type="ECO:0000256" key="13">
    <source>
        <dbReference type="ARBA" id="ARBA00023160"/>
    </source>
</evidence>
<keyword evidence="9 14" id="KW-1133">Transmembrane helix</keyword>
<comment type="subcellular location">
    <subcellularLocation>
        <location evidence="2">Endoplasmic reticulum membrane</location>
        <topology evidence="2">Multi-pass membrane protein</topology>
    </subcellularLocation>
</comment>
<keyword evidence="11" id="KW-0443">Lipid metabolism</keyword>
<sequence>MENKAKNSGTGRVFKNPILEKLTRTHISMPLIAFSVVSSYLIYTGASEYGLNAITLVLLFLAGMLAFTFVEYLMHRFLFHMPETTPARKKVVYTMHGVHHDHPKDRDRLAMPVPLSLTISFLFFWLFRFAMGELVWGFLPGFLMGYAGYLWIHFMIHAFQPPKNFFKFFWVHHGIHHYKQPERAFGVTTPIWDLVFRTMPNK</sequence>
<dbReference type="InterPro" id="IPR006694">
    <property type="entry name" value="Fatty_acid_hydroxylase"/>
</dbReference>
<dbReference type="EMBL" id="FWYF01000001">
    <property type="protein sequence ID" value="SMD32375.1"/>
    <property type="molecule type" value="Genomic_DNA"/>
</dbReference>
<keyword evidence="12 14" id="KW-0472">Membrane</keyword>
<dbReference type="GO" id="GO:0005506">
    <property type="term" value="F:iron ion binding"/>
    <property type="evidence" value="ECO:0007669"/>
    <property type="project" value="InterPro"/>
</dbReference>